<evidence type="ECO:0000313" key="4">
    <source>
        <dbReference type="Proteomes" id="UP000824151"/>
    </source>
</evidence>
<dbReference type="PANTHER" id="PTHR12169">
    <property type="entry name" value="ATPASE N2B"/>
    <property type="match status" value="1"/>
</dbReference>
<gene>
    <name evidence="3" type="primary">zapE</name>
    <name evidence="3" type="ORF">H9871_11695</name>
</gene>
<accession>A0A9D2A8K7</accession>
<evidence type="ECO:0000313" key="3">
    <source>
        <dbReference type="EMBL" id="HIX00789.1"/>
    </source>
</evidence>
<dbReference type="Pfam" id="PF03969">
    <property type="entry name" value="AFG1_ATPase"/>
    <property type="match status" value="1"/>
</dbReference>
<dbReference type="Gene3D" id="3.40.50.300">
    <property type="entry name" value="P-loop containing nucleotide triphosphate hydrolases"/>
    <property type="match status" value="1"/>
</dbReference>
<dbReference type="EMBL" id="DXGD01000436">
    <property type="protein sequence ID" value="HIX00789.1"/>
    <property type="molecule type" value="Genomic_DNA"/>
</dbReference>
<keyword evidence="1" id="KW-0547">Nucleotide-binding</keyword>
<evidence type="ECO:0000256" key="2">
    <source>
        <dbReference type="ARBA" id="ARBA00022840"/>
    </source>
</evidence>
<dbReference type="GO" id="GO:0016887">
    <property type="term" value="F:ATP hydrolysis activity"/>
    <property type="evidence" value="ECO:0007669"/>
    <property type="project" value="InterPro"/>
</dbReference>
<dbReference type="SUPFAM" id="SSF52540">
    <property type="entry name" value="P-loop containing nucleoside triphosphate hydrolases"/>
    <property type="match status" value="1"/>
</dbReference>
<dbReference type="Proteomes" id="UP000824151">
    <property type="component" value="Unassembled WGS sequence"/>
</dbReference>
<reference evidence="3" key="1">
    <citation type="journal article" date="2021" name="PeerJ">
        <title>Extensive microbial diversity within the chicken gut microbiome revealed by metagenomics and culture.</title>
        <authorList>
            <person name="Gilroy R."/>
            <person name="Ravi A."/>
            <person name="Getino M."/>
            <person name="Pursley I."/>
            <person name="Horton D.L."/>
            <person name="Alikhan N.F."/>
            <person name="Baker D."/>
            <person name="Gharbi K."/>
            <person name="Hall N."/>
            <person name="Watson M."/>
            <person name="Adriaenssens E.M."/>
            <person name="Foster-Nyarko E."/>
            <person name="Jarju S."/>
            <person name="Secka A."/>
            <person name="Antonio M."/>
            <person name="Oren A."/>
            <person name="Chaudhuri R.R."/>
            <person name="La Ragione R."/>
            <person name="Hildebrand F."/>
            <person name="Pallen M.J."/>
        </authorList>
    </citation>
    <scope>NUCLEOTIDE SEQUENCE</scope>
    <source>
        <strain evidence="3">ChiHejej3B27-3195</strain>
    </source>
</reference>
<reference evidence="3" key="2">
    <citation type="submission" date="2021-04" db="EMBL/GenBank/DDBJ databases">
        <authorList>
            <person name="Gilroy R."/>
        </authorList>
    </citation>
    <scope>NUCLEOTIDE SEQUENCE</scope>
    <source>
        <strain evidence="3">ChiHejej3B27-3195</strain>
    </source>
</reference>
<keyword evidence="2" id="KW-0067">ATP-binding</keyword>
<feature type="non-terminal residue" evidence="3">
    <location>
        <position position="186"/>
    </location>
</feature>
<dbReference type="GO" id="GO:0051301">
    <property type="term" value="P:cell division"/>
    <property type="evidence" value="ECO:0007669"/>
    <property type="project" value="UniProtKB-KW"/>
</dbReference>
<keyword evidence="3" id="KW-0131">Cell cycle</keyword>
<dbReference type="PANTHER" id="PTHR12169:SF6">
    <property type="entry name" value="AFG1-LIKE ATPASE"/>
    <property type="match status" value="1"/>
</dbReference>
<dbReference type="GO" id="GO:0005737">
    <property type="term" value="C:cytoplasm"/>
    <property type="evidence" value="ECO:0007669"/>
    <property type="project" value="TreeGrafter"/>
</dbReference>
<name>A0A9D2A8K7_9MICC</name>
<organism evidence="3 4">
    <name type="scientific">Candidatus Nesterenkonia stercoripullorum</name>
    <dbReference type="NCBI Taxonomy" id="2838701"/>
    <lineage>
        <taxon>Bacteria</taxon>
        <taxon>Bacillati</taxon>
        <taxon>Actinomycetota</taxon>
        <taxon>Actinomycetes</taxon>
        <taxon>Micrococcales</taxon>
        <taxon>Micrococcaceae</taxon>
        <taxon>Nesterenkonia</taxon>
    </lineage>
</organism>
<proteinExistence type="predicted"/>
<dbReference type="InterPro" id="IPR005654">
    <property type="entry name" value="ATPase_AFG1-like"/>
</dbReference>
<dbReference type="InterPro" id="IPR027417">
    <property type="entry name" value="P-loop_NTPase"/>
</dbReference>
<dbReference type="NCBIfam" id="NF040713">
    <property type="entry name" value="ZapE"/>
    <property type="match status" value="1"/>
</dbReference>
<keyword evidence="3" id="KW-0132">Cell division</keyword>
<dbReference type="GO" id="GO:0032153">
    <property type="term" value="C:cell division site"/>
    <property type="evidence" value="ECO:0007669"/>
    <property type="project" value="TreeGrafter"/>
</dbReference>
<dbReference type="AlphaFoldDB" id="A0A9D2A8K7"/>
<protein>
    <submittedName>
        <fullName evidence="3">Cell division protein ZapE</fullName>
    </submittedName>
</protein>
<dbReference type="GO" id="GO:0005524">
    <property type="term" value="F:ATP binding"/>
    <property type="evidence" value="ECO:0007669"/>
    <property type="project" value="UniProtKB-KW"/>
</dbReference>
<comment type="caution">
    <text evidence="3">The sequence shown here is derived from an EMBL/GenBank/DDBJ whole genome shotgun (WGS) entry which is preliminary data.</text>
</comment>
<evidence type="ECO:0000256" key="1">
    <source>
        <dbReference type="ARBA" id="ARBA00022741"/>
    </source>
</evidence>
<sequence>MGLHIRRHAAAPHHVATASSGAFRAAVDRSGVSFDDAQLAAIAALGSPARHGYYLWGGVGRGKSLISETYFAVIPGSRKRRFHFHEFFRDLQAQIVRERGPLDRSIRRLIGDARAVFFDEFHVHDVADGIYLSATLKSLLNSNVFFLATSNYAPEGLMPNPLYHERLLPAIDVLRSELDVVHIGEG</sequence>